<dbReference type="SUPFAM" id="SSF53067">
    <property type="entry name" value="Actin-like ATPase domain"/>
    <property type="match status" value="2"/>
</dbReference>
<dbReference type="PROSITE" id="PS00933">
    <property type="entry name" value="FGGY_KINASES_1"/>
    <property type="match status" value="1"/>
</dbReference>
<feature type="domain" description="Carbohydrate kinase FGGY N-terminal" evidence="7">
    <location>
        <begin position="4"/>
        <end position="240"/>
    </location>
</feature>
<dbReference type="Gene3D" id="3.30.420.40">
    <property type="match status" value="2"/>
</dbReference>
<dbReference type="Proteomes" id="UP000646523">
    <property type="component" value="Unassembled WGS sequence"/>
</dbReference>
<sequence length="486" mass="51245">MTAILAVDQGTSGTKALVHDGERTLSVVEVPVRPAYLDGGRVEVDPLDLLESVRQAGTRALREAGDPPLAAVSLANQGESVLAWDPMTGRPLSTVLVWQDGRAQDVCADLAEHADFVRRRTGLMLDPYFSAPKMAWLRRHATREGVVTTTDSWLVHQLTGAFVTDATTASRSLLLDLDEVAWDPDLLALFGLDDEALPRVVRCDEVVGGTSMFASRSGASRSGAEVPVAGLVVDQQAALVAERCLDPGLVKCTYGTGAFLLGATGERAARSAHGLTSSLAWSLRRSTGYCLDGQVYTAGSAVRWLVDLGLLSAPDALDAEAAGDSGGACFVPGLAGLAQPWWNPEPCGSFTGLGLATTPGRLIRAVVEGLAAQVATLAQAMSADIGVPLTRLRVDGGLTRSRALMQAQADLLQVPVDVYPSPHATALGTAALARLALDEELSLPAAIDVWSPARSFEPIWTERRAAEAMARWEQAARSAAARKDNP</sequence>
<keyword evidence="10" id="KW-1185">Reference proteome</keyword>
<dbReference type="Pfam" id="PF02782">
    <property type="entry name" value="FGGY_C"/>
    <property type="match status" value="1"/>
</dbReference>
<dbReference type="PIRSF" id="PIRSF000538">
    <property type="entry name" value="GlpK"/>
    <property type="match status" value="1"/>
</dbReference>
<dbReference type="GO" id="GO:0005829">
    <property type="term" value="C:cytosol"/>
    <property type="evidence" value="ECO:0007669"/>
    <property type="project" value="TreeGrafter"/>
</dbReference>
<dbReference type="InterPro" id="IPR018484">
    <property type="entry name" value="FGGY_N"/>
</dbReference>
<evidence type="ECO:0000259" key="8">
    <source>
        <dbReference type="Pfam" id="PF02782"/>
    </source>
</evidence>
<comment type="similarity">
    <text evidence="1">Belongs to the FGGY kinase family.</text>
</comment>
<evidence type="ECO:0000256" key="2">
    <source>
        <dbReference type="ARBA" id="ARBA00022679"/>
    </source>
</evidence>
<evidence type="ECO:0000256" key="6">
    <source>
        <dbReference type="ARBA" id="ARBA00043149"/>
    </source>
</evidence>
<dbReference type="RefSeq" id="WP_189127826.1">
    <property type="nucleotide sequence ID" value="NZ_BMNH01000027.1"/>
</dbReference>
<gene>
    <name evidence="9" type="ORF">GCM10012289_62880</name>
</gene>
<dbReference type="InterPro" id="IPR018485">
    <property type="entry name" value="FGGY_C"/>
</dbReference>
<keyword evidence="2" id="KW-0808">Transferase</keyword>
<evidence type="ECO:0000256" key="1">
    <source>
        <dbReference type="ARBA" id="ARBA00009156"/>
    </source>
</evidence>
<dbReference type="InterPro" id="IPR018483">
    <property type="entry name" value="Carb_kinase_FGGY_CS"/>
</dbReference>
<dbReference type="PANTHER" id="PTHR10196:SF69">
    <property type="entry name" value="GLYCEROL KINASE"/>
    <property type="match status" value="1"/>
</dbReference>
<dbReference type="EMBL" id="BMNH01000027">
    <property type="protein sequence ID" value="GGO79176.1"/>
    <property type="molecule type" value="Genomic_DNA"/>
</dbReference>
<keyword evidence="5" id="KW-0067">ATP-binding</keyword>
<dbReference type="GO" id="GO:0019563">
    <property type="term" value="P:glycerol catabolic process"/>
    <property type="evidence" value="ECO:0007669"/>
    <property type="project" value="TreeGrafter"/>
</dbReference>
<reference evidence="9" key="2">
    <citation type="submission" date="2020-09" db="EMBL/GenBank/DDBJ databases">
        <authorList>
            <person name="Sun Q."/>
            <person name="Zhou Y."/>
        </authorList>
    </citation>
    <scope>NUCLEOTIDE SEQUENCE</scope>
    <source>
        <strain evidence="9">CGMCC 4.7368</strain>
    </source>
</reference>
<dbReference type="InterPro" id="IPR000577">
    <property type="entry name" value="Carb_kinase_FGGY"/>
</dbReference>
<dbReference type="Pfam" id="PF00370">
    <property type="entry name" value="FGGY_N"/>
    <property type="match status" value="1"/>
</dbReference>
<evidence type="ECO:0000259" key="7">
    <source>
        <dbReference type="Pfam" id="PF00370"/>
    </source>
</evidence>
<evidence type="ECO:0000256" key="3">
    <source>
        <dbReference type="ARBA" id="ARBA00022741"/>
    </source>
</evidence>
<proteinExistence type="inferred from homology"/>
<comment type="caution">
    <text evidence="9">The sequence shown here is derived from an EMBL/GenBank/DDBJ whole genome shotgun (WGS) entry which is preliminary data.</text>
</comment>
<dbReference type="GO" id="GO:0005524">
    <property type="term" value="F:ATP binding"/>
    <property type="evidence" value="ECO:0007669"/>
    <property type="project" value="UniProtKB-KW"/>
</dbReference>
<evidence type="ECO:0000313" key="10">
    <source>
        <dbReference type="Proteomes" id="UP000646523"/>
    </source>
</evidence>
<keyword evidence="4 9" id="KW-0418">Kinase</keyword>
<evidence type="ECO:0000256" key="5">
    <source>
        <dbReference type="ARBA" id="ARBA00022840"/>
    </source>
</evidence>
<evidence type="ECO:0000256" key="4">
    <source>
        <dbReference type="ARBA" id="ARBA00022777"/>
    </source>
</evidence>
<dbReference type="InterPro" id="IPR043129">
    <property type="entry name" value="ATPase_NBD"/>
</dbReference>
<protein>
    <recommendedName>
        <fullName evidence="6">ATP:glycerol 3-phosphotransferase</fullName>
    </recommendedName>
</protein>
<dbReference type="PANTHER" id="PTHR10196">
    <property type="entry name" value="SUGAR KINASE"/>
    <property type="match status" value="1"/>
</dbReference>
<keyword evidence="3" id="KW-0547">Nucleotide-binding</keyword>
<accession>A0A917Z9Y9</accession>
<evidence type="ECO:0000313" key="9">
    <source>
        <dbReference type="EMBL" id="GGO79176.1"/>
    </source>
</evidence>
<feature type="domain" description="Carbohydrate kinase FGGY C-terminal" evidence="8">
    <location>
        <begin position="251"/>
        <end position="436"/>
    </location>
</feature>
<reference evidence="9" key="1">
    <citation type="journal article" date="2014" name="Int. J. Syst. Evol. Microbiol.">
        <title>Complete genome sequence of Corynebacterium casei LMG S-19264T (=DSM 44701T), isolated from a smear-ripened cheese.</title>
        <authorList>
            <consortium name="US DOE Joint Genome Institute (JGI-PGF)"/>
            <person name="Walter F."/>
            <person name="Albersmeier A."/>
            <person name="Kalinowski J."/>
            <person name="Ruckert C."/>
        </authorList>
    </citation>
    <scope>NUCLEOTIDE SEQUENCE</scope>
    <source>
        <strain evidence="9">CGMCC 4.7368</strain>
    </source>
</reference>
<name>A0A917Z9Y9_9ACTN</name>
<dbReference type="AlphaFoldDB" id="A0A917Z9Y9"/>
<organism evidence="9 10">
    <name type="scientific">Nonomuraea cavernae</name>
    <dbReference type="NCBI Taxonomy" id="2045107"/>
    <lineage>
        <taxon>Bacteria</taxon>
        <taxon>Bacillati</taxon>
        <taxon>Actinomycetota</taxon>
        <taxon>Actinomycetes</taxon>
        <taxon>Streptosporangiales</taxon>
        <taxon>Streptosporangiaceae</taxon>
        <taxon>Nonomuraea</taxon>
    </lineage>
</organism>
<dbReference type="GO" id="GO:0004370">
    <property type="term" value="F:glycerol kinase activity"/>
    <property type="evidence" value="ECO:0007669"/>
    <property type="project" value="TreeGrafter"/>
</dbReference>